<dbReference type="Proteomes" id="UP000351155">
    <property type="component" value="Unassembled WGS sequence"/>
</dbReference>
<dbReference type="EMBL" id="CAADIW010000026">
    <property type="protein sequence ID" value="VFS33023.1"/>
    <property type="molecule type" value="Genomic_DNA"/>
</dbReference>
<dbReference type="AlphaFoldDB" id="A0A484YCY2"/>
<accession>A0A484YCY2</accession>
<dbReference type="GO" id="GO:0006508">
    <property type="term" value="P:proteolysis"/>
    <property type="evidence" value="ECO:0007669"/>
    <property type="project" value="UniProtKB-KW"/>
</dbReference>
<sequence length="33" mass="3546">MAACILVFIIMNVVGDQPVMLALAWPYDPSPAV</sequence>
<evidence type="ECO:0000313" key="1">
    <source>
        <dbReference type="EMBL" id="VFS33023.1"/>
    </source>
</evidence>
<keyword evidence="1" id="KW-0378">Hydrolase</keyword>
<dbReference type="GO" id="GO:0008233">
    <property type="term" value="F:peptidase activity"/>
    <property type="evidence" value="ECO:0007669"/>
    <property type="project" value="UniProtKB-KW"/>
</dbReference>
<protein>
    <submittedName>
        <fullName evidence="1">Rhomboid protease glpG</fullName>
        <ecNumber evidence="1">3.4.21.105</ecNumber>
    </submittedName>
</protein>
<evidence type="ECO:0000313" key="2">
    <source>
        <dbReference type="Proteomes" id="UP000351155"/>
    </source>
</evidence>
<name>A0A484YCY2_9ENTR</name>
<proteinExistence type="predicted"/>
<organism evidence="1 2">
    <name type="scientific">Enterobacter cancerogenus</name>
    <dbReference type="NCBI Taxonomy" id="69218"/>
    <lineage>
        <taxon>Bacteria</taxon>
        <taxon>Pseudomonadati</taxon>
        <taxon>Pseudomonadota</taxon>
        <taxon>Gammaproteobacteria</taxon>
        <taxon>Enterobacterales</taxon>
        <taxon>Enterobacteriaceae</taxon>
        <taxon>Enterobacter</taxon>
        <taxon>Enterobacter cloacae complex</taxon>
    </lineage>
</organism>
<keyword evidence="1" id="KW-0645">Protease</keyword>
<dbReference type="EC" id="3.4.21.105" evidence="1"/>
<reference evidence="1 2" key="1">
    <citation type="submission" date="2019-03" db="EMBL/GenBank/DDBJ databases">
        <authorList>
            <consortium name="Pathogen Informatics"/>
        </authorList>
    </citation>
    <scope>NUCLEOTIDE SEQUENCE [LARGE SCALE GENOMIC DNA]</scope>
    <source>
        <strain evidence="1 2">NCTC12126</strain>
    </source>
</reference>
<gene>
    <name evidence="1" type="primary">glpG_2</name>
    <name evidence="1" type="ORF">NCTC12126_03258</name>
</gene>